<reference evidence="6 7" key="1">
    <citation type="submission" date="2019-09" db="EMBL/GenBank/DDBJ databases">
        <title>Gimesia benthica sp. nov., a novel bacterium isolated from deep-sea water of the Northwest Indian Ocean.</title>
        <authorList>
            <person name="Dai X."/>
        </authorList>
    </citation>
    <scope>NUCLEOTIDE SEQUENCE [LARGE SCALE GENOMIC DNA]</scope>
    <source>
        <strain evidence="6 7">E7</strain>
    </source>
</reference>
<comment type="similarity">
    <text evidence="2">Belongs to the universal stress protein A family.</text>
</comment>
<dbReference type="PANTHER" id="PTHR47892">
    <property type="entry name" value="UNIVERSAL STRESS PROTEIN E"/>
    <property type="match status" value="1"/>
</dbReference>
<evidence type="ECO:0000256" key="2">
    <source>
        <dbReference type="ARBA" id="ARBA00008791"/>
    </source>
</evidence>
<feature type="domain" description="UspA" evidence="5">
    <location>
        <begin position="160"/>
        <end position="298"/>
    </location>
</feature>
<dbReference type="KEGG" id="gim:F1728_04590"/>
<proteinExistence type="inferred from homology"/>
<organism evidence="6 7">
    <name type="scientific">Gimesia benthica</name>
    <dbReference type="NCBI Taxonomy" id="2608982"/>
    <lineage>
        <taxon>Bacteria</taxon>
        <taxon>Pseudomonadati</taxon>
        <taxon>Planctomycetota</taxon>
        <taxon>Planctomycetia</taxon>
        <taxon>Planctomycetales</taxon>
        <taxon>Planctomycetaceae</taxon>
        <taxon>Gimesia</taxon>
    </lineage>
</organism>
<evidence type="ECO:0000256" key="3">
    <source>
        <dbReference type="ARBA" id="ARBA00022490"/>
    </source>
</evidence>
<dbReference type="InterPro" id="IPR006015">
    <property type="entry name" value="Universal_stress_UspA"/>
</dbReference>
<dbReference type="GO" id="GO:0005737">
    <property type="term" value="C:cytoplasm"/>
    <property type="evidence" value="ECO:0007669"/>
    <property type="project" value="UniProtKB-SubCell"/>
</dbReference>
<keyword evidence="7" id="KW-1185">Reference proteome</keyword>
<evidence type="ECO:0000256" key="1">
    <source>
        <dbReference type="ARBA" id="ARBA00004496"/>
    </source>
</evidence>
<dbReference type="RefSeq" id="WP_155363104.1">
    <property type="nucleotide sequence ID" value="NZ_CP043930.1"/>
</dbReference>
<keyword evidence="3" id="KW-0963">Cytoplasm</keyword>
<dbReference type="AlphaFoldDB" id="A0A6I6A7B7"/>
<dbReference type="SUPFAM" id="SSF52402">
    <property type="entry name" value="Adenine nucleotide alpha hydrolases-like"/>
    <property type="match status" value="2"/>
</dbReference>
<comment type="subcellular location">
    <subcellularLocation>
        <location evidence="1">Cytoplasm</location>
    </subcellularLocation>
</comment>
<comment type="function">
    <text evidence="4">Required for resistance to DNA-damaging agents.</text>
</comment>
<feature type="domain" description="UspA" evidence="5">
    <location>
        <begin position="4"/>
        <end position="151"/>
    </location>
</feature>
<gene>
    <name evidence="6" type="ORF">F1728_04590</name>
</gene>
<sequence>MQRFKKILVGVDLSSGDHLVSDEVSPASQEAVERAIWLAGSNSAELTFFFTLDVSAETQRMIEESNEKDSIVTTAQEILNRLVSQAKESGIKADSEVCFGRSWRQIILKVVHDGYDMVIAGTRHLGPFKSILLGSTGVKLLRLCPSPVWITQPQSDSQIKSILVAHCLRPVGDLALELGAAMAELHGSELHVVHSQEHSEFDSWHSTFQHEESNLKTPLEVKRHIESQLTDFQLKTHPQIHIVTSTPPDIAVLSLVEKHSIELLVMGTIARTGISGLIIGNTAEKLLPQINCSVLAVKPADFVSPVTS</sequence>
<evidence type="ECO:0000313" key="7">
    <source>
        <dbReference type="Proteomes" id="UP000427281"/>
    </source>
</evidence>
<evidence type="ECO:0000256" key="4">
    <source>
        <dbReference type="ARBA" id="ARBA00037131"/>
    </source>
</evidence>
<name>A0A6I6A7B7_9PLAN</name>
<dbReference type="InterPro" id="IPR006016">
    <property type="entry name" value="UspA"/>
</dbReference>
<evidence type="ECO:0000313" key="6">
    <source>
        <dbReference type="EMBL" id="QGQ22013.1"/>
    </source>
</evidence>
<dbReference type="Proteomes" id="UP000427281">
    <property type="component" value="Chromosome"/>
</dbReference>
<accession>A0A6I6A7B7</accession>
<evidence type="ECO:0000259" key="5">
    <source>
        <dbReference type="Pfam" id="PF00582"/>
    </source>
</evidence>
<dbReference type="CDD" id="cd00293">
    <property type="entry name" value="USP-like"/>
    <property type="match status" value="1"/>
</dbReference>
<dbReference type="Gene3D" id="3.40.50.12370">
    <property type="match status" value="1"/>
</dbReference>
<dbReference type="PANTHER" id="PTHR47892:SF1">
    <property type="entry name" value="UNIVERSAL STRESS PROTEIN E"/>
    <property type="match status" value="1"/>
</dbReference>
<protein>
    <recommendedName>
        <fullName evidence="5">UspA domain-containing protein</fullName>
    </recommendedName>
</protein>
<dbReference type="Pfam" id="PF00582">
    <property type="entry name" value="Usp"/>
    <property type="match status" value="2"/>
</dbReference>
<dbReference type="PRINTS" id="PR01438">
    <property type="entry name" value="UNVRSLSTRESS"/>
</dbReference>
<dbReference type="EMBL" id="CP043930">
    <property type="protein sequence ID" value="QGQ22013.1"/>
    <property type="molecule type" value="Genomic_DNA"/>
</dbReference>